<dbReference type="InterPro" id="IPR015422">
    <property type="entry name" value="PyrdxlP-dep_Trfase_small"/>
</dbReference>
<comment type="similarity">
    <text evidence="1">Belongs to the class-III pyridoxal-phosphate-dependent aminotransferase family.</text>
</comment>
<gene>
    <name evidence="2" type="ORF">NQ317_011624</name>
</gene>
<dbReference type="InterPro" id="IPR015424">
    <property type="entry name" value="PyrdxlP-dep_Trfase"/>
</dbReference>
<organism evidence="2 3">
    <name type="scientific">Molorchus minor</name>
    <dbReference type="NCBI Taxonomy" id="1323400"/>
    <lineage>
        <taxon>Eukaryota</taxon>
        <taxon>Metazoa</taxon>
        <taxon>Ecdysozoa</taxon>
        <taxon>Arthropoda</taxon>
        <taxon>Hexapoda</taxon>
        <taxon>Insecta</taxon>
        <taxon>Pterygota</taxon>
        <taxon>Neoptera</taxon>
        <taxon>Endopterygota</taxon>
        <taxon>Coleoptera</taxon>
        <taxon>Polyphaga</taxon>
        <taxon>Cucujiformia</taxon>
        <taxon>Chrysomeloidea</taxon>
        <taxon>Cerambycidae</taxon>
        <taxon>Lamiinae</taxon>
        <taxon>Monochamini</taxon>
        <taxon>Molorchus</taxon>
    </lineage>
</organism>
<accession>A0ABQ9J244</accession>
<dbReference type="EMBL" id="JAPWTJ010001505">
    <property type="protein sequence ID" value="KAJ8971265.1"/>
    <property type="molecule type" value="Genomic_DNA"/>
</dbReference>
<evidence type="ECO:0000256" key="1">
    <source>
        <dbReference type="ARBA" id="ARBA00008954"/>
    </source>
</evidence>
<proteinExistence type="inferred from homology"/>
<keyword evidence="3" id="KW-1185">Reference proteome</keyword>
<reference evidence="2" key="1">
    <citation type="journal article" date="2023" name="Insect Mol. Biol.">
        <title>Genome sequencing provides insights into the evolution of gene families encoding plant cell wall-degrading enzymes in longhorned beetles.</title>
        <authorList>
            <person name="Shin N.R."/>
            <person name="Okamura Y."/>
            <person name="Kirsch R."/>
            <person name="Pauchet Y."/>
        </authorList>
    </citation>
    <scope>NUCLEOTIDE SEQUENCE</scope>
    <source>
        <strain evidence="2">MMC_N1</strain>
    </source>
</reference>
<evidence type="ECO:0000313" key="3">
    <source>
        <dbReference type="Proteomes" id="UP001162164"/>
    </source>
</evidence>
<dbReference type="PANTHER" id="PTHR45688">
    <property type="match status" value="1"/>
</dbReference>
<sequence length="72" mass="8365">MKPQLTKQETIALREKIIGKSCQLFFRNDPLKILRGEGQYLYDEKNDAYLDCINNVAHELDKIKLVIAIQKS</sequence>
<protein>
    <submittedName>
        <fullName evidence="2">Uncharacterized protein</fullName>
    </submittedName>
</protein>
<evidence type="ECO:0000313" key="2">
    <source>
        <dbReference type="EMBL" id="KAJ8971265.1"/>
    </source>
</evidence>
<name>A0ABQ9J244_9CUCU</name>
<dbReference type="Gene3D" id="3.90.1150.10">
    <property type="entry name" value="Aspartate Aminotransferase, domain 1"/>
    <property type="match status" value="1"/>
</dbReference>
<dbReference type="PANTHER" id="PTHR45688:SF13">
    <property type="entry name" value="ALANINE--GLYOXYLATE AMINOTRANSFERASE 2-LIKE"/>
    <property type="match status" value="1"/>
</dbReference>
<comment type="caution">
    <text evidence="2">The sequence shown here is derived from an EMBL/GenBank/DDBJ whole genome shotgun (WGS) entry which is preliminary data.</text>
</comment>
<dbReference type="SUPFAM" id="SSF53383">
    <property type="entry name" value="PLP-dependent transferases"/>
    <property type="match status" value="1"/>
</dbReference>
<dbReference type="Proteomes" id="UP001162164">
    <property type="component" value="Unassembled WGS sequence"/>
</dbReference>